<evidence type="ECO:0000313" key="1">
    <source>
        <dbReference type="EMBL" id="CAD2076090.1"/>
    </source>
</evidence>
<gene>
    <name evidence="1" type="primary">dapE</name>
    <name evidence="1" type="ORF">JEOPIN946_01172</name>
</gene>
<dbReference type="InterPro" id="IPR012166">
    <property type="entry name" value="Uncharacterised_RocB"/>
</dbReference>
<name>A0A6V7REA7_9BACL</name>
<reference evidence="1 2" key="1">
    <citation type="submission" date="2020-07" db="EMBL/GenBank/DDBJ databases">
        <authorList>
            <person name="Criscuolo A."/>
        </authorList>
    </citation>
    <scope>NUCLEOTIDE SEQUENCE [LARGE SCALE GENOMIC DNA]</scope>
    <source>
        <strain evidence="1">CIP107946</strain>
    </source>
</reference>
<dbReference type="Pfam" id="PF01546">
    <property type="entry name" value="Peptidase_M20"/>
    <property type="match status" value="1"/>
</dbReference>
<dbReference type="PANTHER" id="PTHR43808">
    <property type="entry name" value="ACETYLORNITHINE DEACETYLASE"/>
    <property type="match status" value="1"/>
</dbReference>
<sequence length="534" mass="60797">MELWQTSVDRENLLKQFVLHDTITHSKGEKSFVDLVKNNLEQLPYFRQQDRIQFAHTDDDRRALIAHYEGKTSKDTIVLISHFDTVGVDDYAEYKEYAFDTDKITEHFKKDNSYLDNDAIKDLNSNEYLFGRGVMDMKPGLMLHMSLIEKAIIEEWDINLVLVTVPDEEVGSKGMLAAIDTLKELKERKNLNIRLHLNSEPTFQQEGSDTNHYVYSGTIGKIMPGVFVYGLETHVGNALNGISSNYIMSYINQSLEYNPLFIENFKDEITPPLVSLYMRDIKDHYDVQTPFKTVSLYNAFIFNRNAEEVFETFNSVVEKAVESCTTVLNEQFDTGFYAGGVSVPVITYSELYVKAVNELGRETVETIINQAEQKVTESHMKSVQIVDDLMTVMRSIGPAVITFYTPPYYPAANSSDDLDVKLAVSEVIRSASELGRISEEVRYFNGICDLSYVQYTSNNLSDAVYEENTPSFGRSYSIPFDSIREISAPIINIGPIGKDAHKVSERVLKKSAFSELPYILESVIQNCYIKNRDV</sequence>
<dbReference type="EMBL" id="CAJEWB010000010">
    <property type="protein sequence ID" value="CAD2076090.1"/>
    <property type="molecule type" value="Genomic_DNA"/>
</dbReference>
<keyword evidence="2" id="KW-1185">Reference proteome</keyword>
<dbReference type="SUPFAM" id="SSF53187">
    <property type="entry name" value="Zn-dependent exopeptidases"/>
    <property type="match status" value="1"/>
</dbReference>
<accession>A0A6V7REA7</accession>
<dbReference type="Proteomes" id="UP000588186">
    <property type="component" value="Unassembled WGS sequence"/>
</dbReference>
<evidence type="ECO:0000313" key="2">
    <source>
        <dbReference type="Proteomes" id="UP000588186"/>
    </source>
</evidence>
<comment type="caution">
    <text evidence="1">The sequence shown here is derived from an EMBL/GenBank/DDBJ whole genome shotgun (WGS) entry which is preliminary data.</text>
</comment>
<dbReference type="InterPro" id="IPR002933">
    <property type="entry name" value="Peptidase_M20"/>
</dbReference>
<dbReference type="PANTHER" id="PTHR43808:SF27">
    <property type="entry name" value="PROTEIN ROCB"/>
    <property type="match status" value="1"/>
</dbReference>
<dbReference type="Gene3D" id="3.40.630.10">
    <property type="entry name" value="Zn peptidases"/>
    <property type="match status" value="1"/>
</dbReference>
<proteinExistence type="predicted"/>
<dbReference type="RefSeq" id="WP_235963125.1">
    <property type="nucleotide sequence ID" value="NZ_CAJEWB010000010.1"/>
</dbReference>
<dbReference type="PIRSF" id="PIRSF010386">
    <property type="entry name" value="RocB"/>
    <property type="match status" value="1"/>
</dbReference>
<dbReference type="AlphaFoldDB" id="A0A6V7REA7"/>
<dbReference type="InterPro" id="IPR050072">
    <property type="entry name" value="Peptidase_M20A"/>
</dbReference>
<protein>
    <submittedName>
        <fullName evidence="1">Succinyl-diaminopimelate desuccinylase</fullName>
    </submittedName>
</protein>
<dbReference type="GO" id="GO:0016787">
    <property type="term" value="F:hydrolase activity"/>
    <property type="evidence" value="ECO:0007669"/>
    <property type="project" value="InterPro"/>
</dbReference>
<organism evidence="1 2">
    <name type="scientific">Phocicoccus pinnipedialis</name>
    <dbReference type="NCBI Taxonomy" id="110845"/>
    <lineage>
        <taxon>Bacteria</taxon>
        <taxon>Bacillati</taxon>
        <taxon>Bacillota</taxon>
        <taxon>Bacilli</taxon>
        <taxon>Bacillales</taxon>
        <taxon>Salinicoccaceae</taxon>
        <taxon>Phocicoccus</taxon>
    </lineage>
</organism>